<sequence>MPRPQSFGQYDYVATRWYRAPELCGSFSSNYTPAIDIWSIGCIFAEVLAGKPLFPGKSVVHQLELITDHLGTPSAETFSGVRNDKARKYLMEMQKKQPVPFSKKFPNADPLAVRLLQRLLAFDPKD</sequence>
<evidence type="ECO:0000313" key="5">
    <source>
        <dbReference type="Proteomes" id="UP000436088"/>
    </source>
</evidence>
<dbReference type="InterPro" id="IPR000719">
    <property type="entry name" value="Prot_kinase_dom"/>
</dbReference>
<dbReference type="SUPFAM" id="SSF56112">
    <property type="entry name" value="Protein kinase-like (PK-like)"/>
    <property type="match status" value="1"/>
</dbReference>
<protein>
    <recommendedName>
        <fullName evidence="3">Protein kinase domain-containing protein</fullName>
    </recommendedName>
</protein>
<keyword evidence="5" id="KW-1185">Reference proteome</keyword>
<feature type="domain" description="Protein kinase" evidence="3">
    <location>
        <begin position="1"/>
        <end position="126"/>
    </location>
</feature>
<reference evidence="4" key="1">
    <citation type="submission" date="2019-09" db="EMBL/GenBank/DDBJ databases">
        <title>Draft genome information of white flower Hibiscus syriacus.</title>
        <authorList>
            <person name="Kim Y.-M."/>
        </authorList>
    </citation>
    <scope>NUCLEOTIDE SEQUENCE [LARGE SCALE GENOMIC DNA]</scope>
    <source>
        <strain evidence="4">YM2019G1</strain>
    </source>
</reference>
<dbReference type="FunFam" id="1.10.510.10:FF:001849">
    <property type="match status" value="1"/>
</dbReference>
<name>A0A6A2YHV9_HIBSY</name>
<dbReference type="InterPro" id="IPR050117">
    <property type="entry name" value="MAPK"/>
</dbReference>
<dbReference type="GO" id="GO:0005524">
    <property type="term" value="F:ATP binding"/>
    <property type="evidence" value="ECO:0007669"/>
    <property type="project" value="UniProtKB-KW"/>
</dbReference>
<evidence type="ECO:0000259" key="3">
    <source>
        <dbReference type="PROSITE" id="PS50011"/>
    </source>
</evidence>
<dbReference type="Pfam" id="PF00069">
    <property type="entry name" value="Pkinase"/>
    <property type="match status" value="1"/>
</dbReference>
<dbReference type="EMBL" id="VEPZ02001327">
    <property type="protein sequence ID" value="KAE8680046.1"/>
    <property type="molecule type" value="Genomic_DNA"/>
</dbReference>
<evidence type="ECO:0000313" key="4">
    <source>
        <dbReference type="EMBL" id="KAE8680046.1"/>
    </source>
</evidence>
<gene>
    <name evidence="4" type="ORF">F3Y22_tig00111392pilonHSYRG00182</name>
</gene>
<evidence type="ECO:0000256" key="1">
    <source>
        <dbReference type="ARBA" id="ARBA00022741"/>
    </source>
</evidence>
<keyword evidence="1" id="KW-0547">Nucleotide-binding</keyword>
<evidence type="ECO:0000256" key="2">
    <source>
        <dbReference type="ARBA" id="ARBA00022840"/>
    </source>
</evidence>
<dbReference type="PROSITE" id="PS50011">
    <property type="entry name" value="PROTEIN_KINASE_DOM"/>
    <property type="match status" value="1"/>
</dbReference>
<organism evidence="4 5">
    <name type="scientific">Hibiscus syriacus</name>
    <name type="common">Rose of Sharon</name>
    <dbReference type="NCBI Taxonomy" id="106335"/>
    <lineage>
        <taxon>Eukaryota</taxon>
        <taxon>Viridiplantae</taxon>
        <taxon>Streptophyta</taxon>
        <taxon>Embryophyta</taxon>
        <taxon>Tracheophyta</taxon>
        <taxon>Spermatophyta</taxon>
        <taxon>Magnoliopsida</taxon>
        <taxon>eudicotyledons</taxon>
        <taxon>Gunneridae</taxon>
        <taxon>Pentapetalae</taxon>
        <taxon>rosids</taxon>
        <taxon>malvids</taxon>
        <taxon>Malvales</taxon>
        <taxon>Malvaceae</taxon>
        <taxon>Malvoideae</taxon>
        <taxon>Hibiscus</taxon>
    </lineage>
</organism>
<dbReference type="Proteomes" id="UP000436088">
    <property type="component" value="Unassembled WGS sequence"/>
</dbReference>
<dbReference type="GO" id="GO:0004672">
    <property type="term" value="F:protein kinase activity"/>
    <property type="evidence" value="ECO:0007669"/>
    <property type="project" value="InterPro"/>
</dbReference>
<dbReference type="Gene3D" id="1.10.510.10">
    <property type="entry name" value="Transferase(Phosphotransferase) domain 1"/>
    <property type="match status" value="1"/>
</dbReference>
<dbReference type="AlphaFoldDB" id="A0A6A2YHV9"/>
<proteinExistence type="predicted"/>
<comment type="caution">
    <text evidence="4">The sequence shown here is derived from an EMBL/GenBank/DDBJ whole genome shotgun (WGS) entry which is preliminary data.</text>
</comment>
<keyword evidence="2" id="KW-0067">ATP-binding</keyword>
<dbReference type="PANTHER" id="PTHR24055">
    <property type="entry name" value="MITOGEN-ACTIVATED PROTEIN KINASE"/>
    <property type="match status" value="1"/>
</dbReference>
<dbReference type="InterPro" id="IPR011009">
    <property type="entry name" value="Kinase-like_dom_sf"/>
</dbReference>
<accession>A0A6A2YHV9</accession>